<dbReference type="Gene3D" id="2.40.10.220">
    <property type="entry name" value="predicted glycosyltransferase like domains"/>
    <property type="match status" value="1"/>
</dbReference>
<evidence type="ECO:0000256" key="1">
    <source>
        <dbReference type="PIRNR" id="PIRNR028141"/>
    </source>
</evidence>
<protein>
    <recommendedName>
        <fullName evidence="1">Cyclic diguanosine monophosphate-binding protein</fullName>
        <shortName evidence="1">c-di-GMP-binding protein</shortName>
    </recommendedName>
    <alternativeName>
        <fullName evidence="1">Pilz domain-containing protein</fullName>
    </alternativeName>
</protein>
<reference evidence="3 4" key="1">
    <citation type="submission" date="2023-02" db="EMBL/GenBank/DDBJ databases">
        <title>Vibrio intestini sp. nov., a close relative of Vibrio cholerae isolated from the intestine of Healthy Culter dabryi.</title>
        <authorList>
            <person name="Wu N."/>
        </authorList>
    </citation>
    <scope>NUCLEOTIDE SEQUENCE [LARGE SCALE GENOMIC DNA]</scope>
    <source>
        <strain evidence="3 4">DSL-7</strain>
    </source>
</reference>
<sequence>MIEKRRFSRILYQAPATLNQGDKQLATCIQDLSLHGLLLWCEEPPKLDGHALVEVVFTLPDSDVTLRLTAKIISVQERILRMAINHIDIDSIAHLRRLVEWNLGDDSLLHRNLEHLSYLEQP</sequence>
<dbReference type="EMBL" id="JARBFT010000007">
    <property type="protein sequence ID" value="MDE1515120.1"/>
    <property type="molecule type" value="Genomic_DNA"/>
</dbReference>
<keyword evidence="1" id="KW-0547">Nucleotide-binding</keyword>
<evidence type="ECO:0000313" key="4">
    <source>
        <dbReference type="Proteomes" id="UP001216189"/>
    </source>
</evidence>
<dbReference type="Pfam" id="PF07238">
    <property type="entry name" value="PilZ"/>
    <property type="match status" value="1"/>
</dbReference>
<organism evidence="3 4">
    <name type="scientific">Vibrio chanodichtyis</name>
    <dbReference type="NCBI Taxonomy" id="3027932"/>
    <lineage>
        <taxon>Bacteria</taxon>
        <taxon>Pseudomonadati</taxon>
        <taxon>Pseudomonadota</taxon>
        <taxon>Gammaproteobacteria</taxon>
        <taxon>Vibrionales</taxon>
        <taxon>Vibrionaceae</taxon>
        <taxon>Vibrio</taxon>
    </lineage>
</organism>
<dbReference type="SUPFAM" id="SSF141371">
    <property type="entry name" value="PilZ domain-like"/>
    <property type="match status" value="1"/>
</dbReference>
<evidence type="ECO:0000259" key="2">
    <source>
        <dbReference type="Pfam" id="PF07238"/>
    </source>
</evidence>
<dbReference type="RefSeq" id="WP_274722768.1">
    <property type="nucleotide sequence ID" value="NZ_JARBFT010000007.1"/>
</dbReference>
<proteinExistence type="predicted"/>
<name>A0ABT5V0D9_9VIBR</name>
<accession>A0ABT5V0D9</accession>
<evidence type="ECO:0000313" key="3">
    <source>
        <dbReference type="EMBL" id="MDE1515120.1"/>
    </source>
</evidence>
<keyword evidence="4" id="KW-1185">Reference proteome</keyword>
<feature type="domain" description="PilZ" evidence="2">
    <location>
        <begin position="3"/>
        <end position="100"/>
    </location>
</feature>
<keyword evidence="1" id="KW-0973">c-di-GMP</keyword>
<dbReference type="InterPro" id="IPR009875">
    <property type="entry name" value="PilZ_domain"/>
</dbReference>
<comment type="subunit">
    <text evidence="1">Monomer in both c-di-GMP-bound and free forms.</text>
</comment>
<dbReference type="PIRSF" id="PIRSF028141">
    <property type="entry name" value="C-di-GMP_BP_PA4608"/>
    <property type="match status" value="1"/>
</dbReference>
<dbReference type="Proteomes" id="UP001216189">
    <property type="component" value="Unassembled WGS sequence"/>
</dbReference>
<comment type="function">
    <text evidence="1">Binds the second messenger bis-(3'-5') cyclic dimeric guanosine monophosphate (c-di-GMP). Can bind two c-di-GMP molecules per monomer. May play a role in bacterial second-messenger regulated processes. Binding to c-di-GMP induces a conformational change of the C- and N-termini resulting in the exposure of a highly negative surface on one side of the protein to a possible effector protein.</text>
</comment>
<dbReference type="InterPro" id="IPR027021">
    <property type="entry name" value="C-di-GMP_BP_PA4608"/>
</dbReference>
<gene>
    <name evidence="3" type="ORF">PUN32_08850</name>
</gene>
<comment type="caution">
    <text evidence="3">The sequence shown here is derived from an EMBL/GenBank/DDBJ whole genome shotgun (WGS) entry which is preliminary data.</text>
</comment>